<dbReference type="InterPro" id="IPR001304">
    <property type="entry name" value="C-type_lectin-like"/>
</dbReference>
<dbReference type="InterPro" id="IPR016186">
    <property type="entry name" value="C-type_lectin-like/link_sf"/>
</dbReference>
<proteinExistence type="predicted"/>
<name>A0AAV2S982_MEGNR</name>
<dbReference type="AlphaFoldDB" id="A0AAV2S982"/>
<dbReference type="Gene3D" id="3.10.100.10">
    <property type="entry name" value="Mannose-Binding Protein A, subunit A"/>
    <property type="match status" value="2"/>
</dbReference>
<dbReference type="PROSITE" id="PS50041">
    <property type="entry name" value="C_TYPE_LECTIN_2"/>
    <property type="match status" value="2"/>
</dbReference>
<evidence type="ECO:0000313" key="3">
    <source>
        <dbReference type="Proteomes" id="UP001497623"/>
    </source>
</evidence>
<dbReference type="SMART" id="SM00034">
    <property type="entry name" value="CLECT"/>
    <property type="match status" value="2"/>
</dbReference>
<accession>A0AAV2S982</accession>
<dbReference type="Proteomes" id="UP001497623">
    <property type="component" value="Unassembled WGS sequence"/>
</dbReference>
<dbReference type="InterPro" id="IPR016187">
    <property type="entry name" value="CTDL_fold"/>
</dbReference>
<protein>
    <recommendedName>
        <fullName evidence="1">C-type lectin domain-containing protein</fullName>
    </recommendedName>
</protein>
<sequence>GCPKGFIRSGSGCFKPVAKLQNWENSERNCYEEGLKIAEPEDPKNLAELLFLGIGGTIYKSHFWIGARGGRINGSVIAWNSGDPVPIPYPINNTWYSNYPRYNTSAYCLELYTGYYKVGPIYEKGCTAGIYSLCELICPLGFFHIGNRCYKAFSTGASSWEEARETCNQEHLTLAEPQDPTAVAHYLSTVTGQRNYWLGGRGDGNEFHWSAGEALPVNWAPWLPGSPGNKVGSNYCLSLTPEHRTTPLTTTKCNTKLYPLCQ</sequence>
<dbReference type="EMBL" id="CAXKWB010047725">
    <property type="protein sequence ID" value="CAL4165811.1"/>
    <property type="molecule type" value="Genomic_DNA"/>
</dbReference>
<dbReference type="InterPro" id="IPR050801">
    <property type="entry name" value="Ca-Dep_Lectins_ImmuneDev"/>
</dbReference>
<reference evidence="2 3" key="1">
    <citation type="submission" date="2024-05" db="EMBL/GenBank/DDBJ databases">
        <authorList>
            <person name="Wallberg A."/>
        </authorList>
    </citation>
    <scope>NUCLEOTIDE SEQUENCE [LARGE SCALE GENOMIC DNA]</scope>
</reference>
<comment type="caution">
    <text evidence="2">The sequence shown here is derived from an EMBL/GenBank/DDBJ whole genome shotgun (WGS) entry which is preliminary data.</text>
</comment>
<feature type="non-terminal residue" evidence="2">
    <location>
        <position position="1"/>
    </location>
</feature>
<organism evidence="2 3">
    <name type="scientific">Meganyctiphanes norvegica</name>
    <name type="common">Northern krill</name>
    <name type="synonym">Thysanopoda norvegica</name>
    <dbReference type="NCBI Taxonomy" id="48144"/>
    <lineage>
        <taxon>Eukaryota</taxon>
        <taxon>Metazoa</taxon>
        <taxon>Ecdysozoa</taxon>
        <taxon>Arthropoda</taxon>
        <taxon>Crustacea</taxon>
        <taxon>Multicrustacea</taxon>
        <taxon>Malacostraca</taxon>
        <taxon>Eumalacostraca</taxon>
        <taxon>Eucarida</taxon>
        <taxon>Euphausiacea</taxon>
        <taxon>Euphausiidae</taxon>
        <taxon>Meganyctiphanes</taxon>
    </lineage>
</organism>
<dbReference type="PANTHER" id="PTHR22801">
    <property type="entry name" value="LITHOSTATHINE"/>
    <property type="match status" value="1"/>
</dbReference>
<dbReference type="CDD" id="cd00037">
    <property type="entry name" value="CLECT"/>
    <property type="match status" value="2"/>
</dbReference>
<evidence type="ECO:0000259" key="1">
    <source>
        <dbReference type="PROSITE" id="PS50041"/>
    </source>
</evidence>
<feature type="domain" description="C-type lectin" evidence="1">
    <location>
        <begin position="145"/>
        <end position="262"/>
    </location>
</feature>
<feature type="domain" description="C-type lectin" evidence="1">
    <location>
        <begin position="9"/>
        <end position="135"/>
    </location>
</feature>
<keyword evidence="3" id="KW-1185">Reference proteome</keyword>
<evidence type="ECO:0000313" key="2">
    <source>
        <dbReference type="EMBL" id="CAL4165811.1"/>
    </source>
</evidence>
<dbReference type="Pfam" id="PF00059">
    <property type="entry name" value="Lectin_C"/>
    <property type="match status" value="1"/>
</dbReference>
<gene>
    <name evidence="2" type="ORF">MNOR_LOCUS33314</name>
</gene>
<dbReference type="PANTHER" id="PTHR22801:SF63">
    <property type="entry name" value="C-TYPE LECTIN DOMAIN-CONTAINING PROTEIN"/>
    <property type="match status" value="1"/>
</dbReference>
<dbReference type="SUPFAM" id="SSF56436">
    <property type="entry name" value="C-type lectin-like"/>
    <property type="match status" value="2"/>
</dbReference>